<evidence type="ECO:0000256" key="1">
    <source>
        <dbReference type="ARBA" id="ARBA00008559"/>
    </source>
</evidence>
<dbReference type="PANTHER" id="PTHR47918">
    <property type="entry name" value="DNA-BINDING PROTEIN FIS"/>
    <property type="match status" value="1"/>
</dbReference>
<dbReference type="SUPFAM" id="SSF46689">
    <property type="entry name" value="Homeodomain-like"/>
    <property type="match status" value="1"/>
</dbReference>
<feature type="domain" description="DNA binding HTH" evidence="4">
    <location>
        <begin position="44"/>
        <end position="84"/>
    </location>
</feature>
<comment type="similarity">
    <text evidence="1">Belongs to the transcriptional regulatory Fis family.</text>
</comment>
<keyword evidence="6" id="KW-1185">Reference proteome</keyword>
<dbReference type="PRINTS" id="PR01591">
    <property type="entry name" value="DNABINDNGFIS"/>
</dbReference>
<evidence type="ECO:0000313" key="5">
    <source>
        <dbReference type="EMBL" id="GLS03552.1"/>
    </source>
</evidence>
<dbReference type="InterPro" id="IPR050207">
    <property type="entry name" value="Trans_regulatory_Fis"/>
</dbReference>
<sequence length="87" mass="9820">MNQLAERVCIREGDPIAEAIVASLDQYFHDLDGEPPCAVYDMVLARMEKPLLSLVLERVGGNQTRAAEMLGINRNTLRKKLQTYDML</sequence>
<keyword evidence="2 5" id="KW-0238">DNA-binding</keyword>
<dbReference type="PIRSF" id="PIRSF002097">
    <property type="entry name" value="DNA-binding_Fis"/>
    <property type="match status" value="1"/>
</dbReference>
<evidence type="ECO:0000259" key="4">
    <source>
        <dbReference type="Pfam" id="PF02954"/>
    </source>
</evidence>
<evidence type="ECO:0000256" key="3">
    <source>
        <dbReference type="ARBA" id="ARBA00029540"/>
    </source>
</evidence>
<name>A0ABQ6BQ18_9NEIS</name>
<dbReference type="RefSeq" id="WP_018748157.1">
    <property type="nucleotide sequence ID" value="NZ_BSOZ01000006.1"/>
</dbReference>
<dbReference type="PRINTS" id="PR01590">
    <property type="entry name" value="HTHFIS"/>
</dbReference>
<dbReference type="InterPro" id="IPR002197">
    <property type="entry name" value="HTH_Fis"/>
</dbReference>
<dbReference type="Gene3D" id="1.10.10.60">
    <property type="entry name" value="Homeodomain-like"/>
    <property type="match status" value="1"/>
</dbReference>
<proteinExistence type="inferred from homology"/>
<comment type="caution">
    <text evidence="5">The sequence shown here is derived from an EMBL/GenBank/DDBJ whole genome shotgun (WGS) entry which is preliminary data.</text>
</comment>
<protein>
    <recommendedName>
        <fullName evidence="3">Putative Fis-like DNA-binding protein</fullName>
    </recommendedName>
</protein>
<reference evidence="6" key="1">
    <citation type="journal article" date="2019" name="Int. J. Syst. Evol. Microbiol.">
        <title>The Global Catalogue of Microorganisms (GCM) 10K type strain sequencing project: providing services to taxonomists for standard genome sequencing and annotation.</title>
        <authorList>
            <consortium name="The Broad Institute Genomics Platform"/>
            <consortium name="The Broad Institute Genome Sequencing Center for Infectious Disease"/>
            <person name="Wu L."/>
            <person name="Ma J."/>
        </authorList>
    </citation>
    <scope>NUCLEOTIDE SEQUENCE [LARGE SCALE GENOMIC DNA]</scope>
    <source>
        <strain evidence="6">NBRC 104970</strain>
    </source>
</reference>
<evidence type="ECO:0000256" key="2">
    <source>
        <dbReference type="ARBA" id="ARBA00023125"/>
    </source>
</evidence>
<evidence type="ECO:0000313" key="6">
    <source>
        <dbReference type="Proteomes" id="UP001156836"/>
    </source>
</evidence>
<accession>A0ABQ6BQ18</accession>
<dbReference type="EMBL" id="BSOZ01000006">
    <property type="protein sequence ID" value="GLS03552.1"/>
    <property type="molecule type" value="Genomic_DNA"/>
</dbReference>
<dbReference type="Pfam" id="PF02954">
    <property type="entry name" value="HTH_8"/>
    <property type="match status" value="1"/>
</dbReference>
<gene>
    <name evidence="5" type="ORF">GCM10007860_06970</name>
</gene>
<organism evidence="5 6">
    <name type="scientific">Chitiniphilus shinanonensis</name>
    <dbReference type="NCBI Taxonomy" id="553088"/>
    <lineage>
        <taxon>Bacteria</taxon>
        <taxon>Pseudomonadati</taxon>
        <taxon>Pseudomonadota</taxon>
        <taxon>Betaproteobacteria</taxon>
        <taxon>Neisseriales</taxon>
        <taxon>Chitinibacteraceae</taxon>
        <taxon>Chitiniphilus</taxon>
    </lineage>
</organism>
<dbReference type="Proteomes" id="UP001156836">
    <property type="component" value="Unassembled WGS sequence"/>
</dbReference>
<dbReference type="PANTHER" id="PTHR47918:SF1">
    <property type="entry name" value="DNA-BINDING PROTEIN FIS"/>
    <property type="match status" value="1"/>
</dbReference>
<dbReference type="InterPro" id="IPR009057">
    <property type="entry name" value="Homeodomain-like_sf"/>
</dbReference>
<dbReference type="InterPro" id="IPR005412">
    <property type="entry name" value="Fis_DNA-bd"/>
</dbReference>
<dbReference type="GO" id="GO:0003677">
    <property type="term" value="F:DNA binding"/>
    <property type="evidence" value="ECO:0007669"/>
    <property type="project" value="UniProtKB-KW"/>
</dbReference>